<comment type="caution">
    <text evidence="1">The sequence shown here is derived from an EMBL/GenBank/DDBJ whole genome shotgun (WGS) entry which is preliminary data.</text>
</comment>
<dbReference type="AlphaFoldDB" id="A0AAV5S625"/>
<proteinExistence type="predicted"/>
<sequence>GLHSEMNSHEEKEKSIEYTEAKSGDENINLYGLFTWSIPAQHIKRRVFLPYFRPHHSENRLVRFGLQNWRKKKRFPIKKLE</sequence>
<feature type="non-terminal residue" evidence="1">
    <location>
        <position position="1"/>
    </location>
</feature>
<keyword evidence="2" id="KW-1185">Reference proteome</keyword>
<organism evidence="1 2">
    <name type="scientific">Pristionchus entomophagus</name>
    <dbReference type="NCBI Taxonomy" id="358040"/>
    <lineage>
        <taxon>Eukaryota</taxon>
        <taxon>Metazoa</taxon>
        <taxon>Ecdysozoa</taxon>
        <taxon>Nematoda</taxon>
        <taxon>Chromadorea</taxon>
        <taxon>Rhabditida</taxon>
        <taxon>Rhabditina</taxon>
        <taxon>Diplogasteromorpha</taxon>
        <taxon>Diplogasteroidea</taxon>
        <taxon>Neodiplogasteridae</taxon>
        <taxon>Pristionchus</taxon>
    </lineage>
</organism>
<dbReference type="EMBL" id="BTSX01000001">
    <property type="protein sequence ID" value="GMS78042.1"/>
    <property type="molecule type" value="Genomic_DNA"/>
</dbReference>
<accession>A0AAV5S625</accession>
<reference evidence="1" key="1">
    <citation type="submission" date="2023-10" db="EMBL/GenBank/DDBJ databases">
        <title>Genome assembly of Pristionchus species.</title>
        <authorList>
            <person name="Yoshida K."/>
            <person name="Sommer R.J."/>
        </authorList>
    </citation>
    <scope>NUCLEOTIDE SEQUENCE</scope>
    <source>
        <strain evidence="1">RS0144</strain>
    </source>
</reference>
<protein>
    <submittedName>
        <fullName evidence="1">Uncharacterized protein</fullName>
    </submittedName>
</protein>
<evidence type="ECO:0000313" key="2">
    <source>
        <dbReference type="Proteomes" id="UP001432027"/>
    </source>
</evidence>
<dbReference type="Proteomes" id="UP001432027">
    <property type="component" value="Unassembled WGS sequence"/>
</dbReference>
<name>A0AAV5S625_9BILA</name>
<evidence type="ECO:0000313" key="1">
    <source>
        <dbReference type="EMBL" id="GMS78042.1"/>
    </source>
</evidence>
<gene>
    <name evidence="1" type="ORF">PENTCL1PPCAC_217</name>
</gene>